<evidence type="ECO:0000259" key="1">
    <source>
        <dbReference type="Pfam" id="PF21516"/>
    </source>
</evidence>
<protein>
    <recommendedName>
        <fullName evidence="1">NOA1/YqeH-like C-terminal domain-containing protein</fullName>
    </recommendedName>
</protein>
<accession>A0A1Y3ALH5</accession>
<name>A0A1Y3ALH5_EURMA</name>
<dbReference type="Pfam" id="PF21516">
    <property type="entry name" value="YqeH-like_C"/>
    <property type="match status" value="1"/>
</dbReference>
<dbReference type="EMBL" id="MUJZ01071224">
    <property type="protein sequence ID" value="OTF69301.1"/>
    <property type="molecule type" value="Genomic_DNA"/>
</dbReference>
<dbReference type="PANTHER" id="PTHR46406">
    <property type="entry name" value="NITRIC OXIDE-ASSOCIATED PROTEIN 1"/>
    <property type="match status" value="1"/>
</dbReference>
<organism evidence="2 3">
    <name type="scientific">Euroglyphus maynei</name>
    <name type="common">Mayne's house dust mite</name>
    <dbReference type="NCBI Taxonomy" id="6958"/>
    <lineage>
        <taxon>Eukaryota</taxon>
        <taxon>Metazoa</taxon>
        <taxon>Ecdysozoa</taxon>
        <taxon>Arthropoda</taxon>
        <taxon>Chelicerata</taxon>
        <taxon>Arachnida</taxon>
        <taxon>Acari</taxon>
        <taxon>Acariformes</taxon>
        <taxon>Sarcoptiformes</taxon>
        <taxon>Astigmata</taxon>
        <taxon>Psoroptidia</taxon>
        <taxon>Analgoidea</taxon>
        <taxon>Pyroglyphidae</taxon>
        <taxon>Pyroglyphinae</taxon>
        <taxon>Euroglyphus</taxon>
    </lineage>
</organism>
<dbReference type="PANTHER" id="PTHR46406:SF1">
    <property type="entry name" value="NITRIC OXIDE-ASSOCIATED PROTEIN 1"/>
    <property type="match status" value="1"/>
</dbReference>
<sequence length="223" mass="25761">TEELLRTIPREVITPRTYTLRPEQTLFIGGLARIDLTHARQHVWLTVFASSYLPVNIVYTEQAKRFYETHIGTEFLAVPLGDYERLKYWPRLSPKEIELELLGWQQCTADIVLSSAGWISVTGNVDSKCILKTFTPDGRGIYVRQPPILPYAIRLRGRRIPGTPCFENKLFTIDDFQKHRFSDEKSNENSPATSTLIIKNPDQRRRGIINDERLKNARKFVGE</sequence>
<dbReference type="InterPro" id="IPR048422">
    <property type="entry name" value="NOA1/YqeH-like_C"/>
</dbReference>
<dbReference type="Proteomes" id="UP000194236">
    <property type="component" value="Unassembled WGS sequence"/>
</dbReference>
<evidence type="ECO:0000313" key="3">
    <source>
        <dbReference type="Proteomes" id="UP000194236"/>
    </source>
</evidence>
<dbReference type="OrthoDB" id="1696305at2759"/>
<feature type="non-terminal residue" evidence="2">
    <location>
        <position position="1"/>
    </location>
</feature>
<dbReference type="InterPro" id="IPR052807">
    <property type="entry name" value="Mito_transl_resp_regulator"/>
</dbReference>
<dbReference type="AlphaFoldDB" id="A0A1Y3ALH5"/>
<evidence type="ECO:0000313" key="2">
    <source>
        <dbReference type="EMBL" id="OTF69301.1"/>
    </source>
</evidence>
<keyword evidence="3" id="KW-1185">Reference proteome</keyword>
<reference evidence="2 3" key="1">
    <citation type="submission" date="2017-03" db="EMBL/GenBank/DDBJ databases">
        <title>Genome Survey of Euroglyphus maynei.</title>
        <authorList>
            <person name="Arlian L.G."/>
            <person name="Morgan M.S."/>
            <person name="Rider S.D."/>
        </authorList>
    </citation>
    <scope>NUCLEOTIDE SEQUENCE [LARGE SCALE GENOMIC DNA]</scope>
    <source>
        <strain evidence="2">Arlian Lab</strain>
        <tissue evidence="2">Whole body</tissue>
    </source>
</reference>
<gene>
    <name evidence="2" type="ORF">BLA29_009380</name>
</gene>
<proteinExistence type="predicted"/>
<comment type="caution">
    <text evidence="2">The sequence shown here is derived from an EMBL/GenBank/DDBJ whole genome shotgun (WGS) entry which is preliminary data.</text>
</comment>
<feature type="domain" description="NOA1/YqeH-like C-terminal" evidence="1">
    <location>
        <begin position="45"/>
        <end position="145"/>
    </location>
</feature>